<feature type="binding site" evidence="5">
    <location>
        <position position="275"/>
    </location>
    <ligand>
        <name>NAD(+)</name>
        <dbReference type="ChEBI" id="CHEBI:57540"/>
    </ligand>
</feature>
<dbReference type="AlphaFoldDB" id="A0A2T0MXI2"/>
<feature type="binding site" evidence="5">
    <location>
        <position position="318"/>
    </location>
    <ligand>
        <name>FAD</name>
        <dbReference type="ChEBI" id="CHEBI:57692"/>
    </ligand>
</feature>
<dbReference type="InterPro" id="IPR036188">
    <property type="entry name" value="FAD/NAD-bd_sf"/>
</dbReference>
<sequence length="490" mass="51523">MSAHEAAEEYDVIVIGTGPVGQTIAERVRSAGLTVAAVERELVGGECSYWACIPSKAMLRPVTALADARRIGGAREAVTGNADATAVLARRDAWVTGWDDRGQARFLKDIGADLIRGHARLDGPRRVSVELPGGSAVALTARHAVVVCTGSRPNYPELPGLADVRPWTNREATDSPKVPGRLAIIGGGGVGVEMATAWQGLGSSVTLLARSEGLLPKMEPFVGEMIARSYAEAGIDVRIGVTVEGLRRQDRTGPVTLSLAGGAELEADEVLLAIGRRPLTGDIGLQTVGLEPGSWLEVDDTCAVRAVAGDRWLYALGDVNGRALLTHQGKYQARVAGAVIAARAAGRPVDPAPWGPHATTADSRAVPQVYFCDPQAGAVGLTADQAERAGHRIRVVDVDTGGKVAGAGLYADGYTGRARMVVDEDHGLLLGVTMVGPAIEELIHSATVAVAAQVPVSRLWHAVPCFPSISEVWLRLLEAYRDTTTAEQRH</sequence>
<name>A0A2T0MXI2_9ACTN</name>
<dbReference type="InterPro" id="IPR001100">
    <property type="entry name" value="Pyr_nuc-diS_OxRdtase"/>
</dbReference>
<protein>
    <submittedName>
        <fullName evidence="9">Dihydrolipoamide dehydrogenase</fullName>
    </submittedName>
</protein>
<dbReference type="SUPFAM" id="SSF55424">
    <property type="entry name" value="FAD/NAD-linked reductases, dimerisation (C-terminal) domain"/>
    <property type="match status" value="1"/>
</dbReference>
<dbReference type="PRINTS" id="PR00411">
    <property type="entry name" value="PNDRDTASEI"/>
</dbReference>
<evidence type="ECO:0000256" key="2">
    <source>
        <dbReference type="ARBA" id="ARBA00022630"/>
    </source>
</evidence>
<dbReference type="Pfam" id="PF07992">
    <property type="entry name" value="Pyr_redox_2"/>
    <property type="match status" value="1"/>
</dbReference>
<dbReference type="InterPro" id="IPR004099">
    <property type="entry name" value="Pyr_nucl-diS_OxRdtase_dimer"/>
</dbReference>
<feature type="binding site" evidence="5">
    <location>
        <begin position="149"/>
        <end position="151"/>
    </location>
    <ligand>
        <name>FAD</name>
        <dbReference type="ChEBI" id="CHEBI:57692"/>
    </ligand>
</feature>
<evidence type="ECO:0000313" key="10">
    <source>
        <dbReference type="Proteomes" id="UP000238312"/>
    </source>
</evidence>
<dbReference type="Proteomes" id="UP000238312">
    <property type="component" value="Unassembled WGS sequence"/>
</dbReference>
<dbReference type="PRINTS" id="PR00368">
    <property type="entry name" value="FADPNR"/>
</dbReference>
<keyword evidence="10" id="KW-1185">Reference proteome</keyword>
<evidence type="ECO:0000256" key="1">
    <source>
        <dbReference type="ARBA" id="ARBA00007532"/>
    </source>
</evidence>
<dbReference type="GO" id="GO:0050660">
    <property type="term" value="F:flavin adenine dinucleotide binding"/>
    <property type="evidence" value="ECO:0007669"/>
    <property type="project" value="TreeGrafter"/>
</dbReference>
<feature type="binding site" evidence="5">
    <location>
        <position position="56"/>
    </location>
    <ligand>
        <name>FAD</name>
        <dbReference type="ChEBI" id="CHEBI:57692"/>
    </ligand>
</feature>
<dbReference type="PANTHER" id="PTHR22912:SF151">
    <property type="entry name" value="DIHYDROLIPOYL DEHYDROGENASE, MITOCHONDRIAL"/>
    <property type="match status" value="1"/>
</dbReference>
<comment type="cofactor">
    <cofactor evidence="5">
        <name>FAD</name>
        <dbReference type="ChEBI" id="CHEBI:57692"/>
    </cofactor>
    <text evidence="5">Binds 1 FAD per subunit.</text>
</comment>
<feature type="domain" description="FAD/NAD(P)-binding" evidence="8">
    <location>
        <begin position="10"/>
        <end position="328"/>
    </location>
</feature>
<dbReference type="Gene3D" id="3.50.50.60">
    <property type="entry name" value="FAD/NAD(P)-binding domain"/>
    <property type="match status" value="2"/>
</dbReference>
<dbReference type="InterPro" id="IPR050151">
    <property type="entry name" value="Class-I_Pyr_Nuc-Dis_Oxidored"/>
</dbReference>
<dbReference type="EMBL" id="PVNG01000010">
    <property type="protein sequence ID" value="PRX63781.1"/>
    <property type="molecule type" value="Genomic_DNA"/>
</dbReference>
<dbReference type="InterPro" id="IPR023753">
    <property type="entry name" value="FAD/NAD-binding_dom"/>
</dbReference>
<keyword evidence="5" id="KW-0547">Nucleotide-binding</keyword>
<evidence type="ECO:0000259" key="7">
    <source>
        <dbReference type="Pfam" id="PF02852"/>
    </source>
</evidence>
<reference evidence="9 10" key="1">
    <citation type="submission" date="2018-03" db="EMBL/GenBank/DDBJ databases">
        <title>Genomic Encyclopedia of Type Strains, Phase III (KMG-III): the genomes of soil and plant-associated and newly described type strains.</title>
        <authorList>
            <person name="Whitman W."/>
        </authorList>
    </citation>
    <scope>NUCLEOTIDE SEQUENCE [LARGE SCALE GENOMIC DNA]</scope>
    <source>
        <strain evidence="9 10">CGMCC 4.7104</strain>
    </source>
</reference>
<gene>
    <name evidence="9" type="ORF">B0I32_110233</name>
</gene>
<evidence type="ECO:0000256" key="4">
    <source>
        <dbReference type="ARBA" id="ARBA00023027"/>
    </source>
</evidence>
<keyword evidence="4 5" id="KW-0520">NAD</keyword>
<proteinExistence type="inferred from homology"/>
<feature type="disulfide bond" description="Redox-active" evidence="6">
    <location>
        <begin position="47"/>
        <end position="52"/>
    </location>
</feature>
<dbReference type="SUPFAM" id="SSF51905">
    <property type="entry name" value="FAD/NAD(P)-binding domain"/>
    <property type="match status" value="1"/>
</dbReference>
<dbReference type="GO" id="GO:0004148">
    <property type="term" value="F:dihydrolipoyl dehydrogenase (NADH) activity"/>
    <property type="evidence" value="ECO:0007669"/>
    <property type="project" value="TreeGrafter"/>
</dbReference>
<keyword evidence="3 5" id="KW-0274">FAD</keyword>
<evidence type="ECO:0000259" key="8">
    <source>
        <dbReference type="Pfam" id="PF07992"/>
    </source>
</evidence>
<organism evidence="9 10">
    <name type="scientific">Nonomuraea fuscirosea</name>
    <dbReference type="NCBI Taxonomy" id="1291556"/>
    <lineage>
        <taxon>Bacteria</taxon>
        <taxon>Bacillati</taxon>
        <taxon>Actinomycetota</taxon>
        <taxon>Actinomycetes</taxon>
        <taxon>Streptosporangiales</taxon>
        <taxon>Streptosporangiaceae</taxon>
        <taxon>Nonomuraea</taxon>
    </lineage>
</organism>
<evidence type="ECO:0000256" key="3">
    <source>
        <dbReference type="ARBA" id="ARBA00022827"/>
    </source>
</evidence>
<evidence type="ECO:0000256" key="6">
    <source>
        <dbReference type="PIRSR" id="PIRSR000350-4"/>
    </source>
</evidence>
<dbReference type="PANTHER" id="PTHR22912">
    <property type="entry name" value="DISULFIDE OXIDOREDUCTASE"/>
    <property type="match status" value="1"/>
</dbReference>
<comment type="similarity">
    <text evidence="1">Belongs to the class-I pyridine nucleotide-disulfide oxidoreductase family.</text>
</comment>
<feature type="domain" description="Pyridine nucleotide-disulphide oxidoreductase dimerisation" evidence="7">
    <location>
        <begin position="366"/>
        <end position="473"/>
    </location>
</feature>
<keyword evidence="2" id="KW-0285">Flavoprotein</keyword>
<dbReference type="RefSeq" id="WP_245955994.1">
    <property type="nucleotide sequence ID" value="NZ_PVNG01000010.1"/>
</dbReference>
<evidence type="ECO:0000256" key="5">
    <source>
        <dbReference type="PIRSR" id="PIRSR000350-3"/>
    </source>
</evidence>
<dbReference type="PIRSF" id="PIRSF000350">
    <property type="entry name" value="Mercury_reductase_MerA"/>
    <property type="match status" value="1"/>
</dbReference>
<dbReference type="Pfam" id="PF02852">
    <property type="entry name" value="Pyr_redox_dim"/>
    <property type="match status" value="1"/>
</dbReference>
<comment type="caution">
    <text evidence="9">The sequence shown here is derived from an EMBL/GenBank/DDBJ whole genome shotgun (WGS) entry which is preliminary data.</text>
</comment>
<accession>A0A2T0MXI2</accession>
<dbReference type="GO" id="GO:0006103">
    <property type="term" value="P:2-oxoglutarate metabolic process"/>
    <property type="evidence" value="ECO:0007669"/>
    <property type="project" value="TreeGrafter"/>
</dbReference>
<feature type="binding site" evidence="5">
    <location>
        <begin position="186"/>
        <end position="193"/>
    </location>
    <ligand>
        <name>NAD(+)</name>
        <dbReference type="ChEBI" id="CHEBI:57540"/>
    </ligand>
</feature>
<dbReference type="Gene3D" id="3.30.390.30">
    <property type="match status" value="1"/>
</dbReference>
<dbReference type="InterPro" id="IPR016156">
    <property type="entry name" value="FAD/NAD-linked_Rdtase_dimer_sf"/>
</dbReference>
<evidence type="ECO:0000313" key="9">
    <source>
        <dbReference type="EMBL" id="PRX63781.1"/>
    </source>
</evidence>